<dbReference type="Proteomes" id="UP001064971">
    <property type="component" value="Chromosome"/>
</dbReference>
<evidence type="ECO:0000256" key="1">
    <source>
        <dbReference type="SAM" id="Phobius"/>
    </source>
</evidence>
<evidence type="ECO:0000313" key="2">
    <source>
        <dbReference type="EMBL" id="BDP41953.1"/>
    </source>
</evidence>
<sequence length="163" mass="18363">MSVRGARGSLGQRAAEQRRWMTGGVLLGVGLGGFFDGIVLHQILQWHHMVSEPYPPETLQNLRINTLGDGLFHSLNWVFTLLGTLLFWSGLRASHTTWRTSTFLGTLIFGWGLFNVVEGLIDHQILGIHHVRPGPYWLAYDLGYLAWGAVMLLIGWRLMRAAR</sequence>
<dbReference type="InterPro" id="IPR018719">
    <property type="entry name" value="DUF2243_membrane"/>
</dbReference>
<feature type="transmembrane region" description="Helical" evidence="1">
    <location>
        <begin position="20"/>
        <end position="44"/>
    </location>
</feature>
<feature type="transmembrane region" description="Helical" evidence="1">
    <location>
        <begin position="70"/>
        <end position="88"/>
    </location>
</feature>
<accession>A0ABM8ADU8</accession>
<name>A0ABM8ADU8_9DEIO</name>
<keyword evidence="1" id="KW-0812">Transmembrane</keyword>
<feature type="transmembrane region" description="Helical" evidence="1">
    <location>
        <begin position="100"/>
        <end position="117"/>
    </location>
</feature>
<dbReference type="Pfam" id="PF10002">
    <property type="entry name" value="DUF2243"/>
    <property type="match status" value="1"/>
</dbReference>
<keyword evidence="1" id="KW-0472">Membrane</keyword>
<dbReference type="RefSeq" id="WP_264774671.1">
    <property type="nucleotide sequence ID" value="NZ_AP026560.1"/>
</dbReference>
<gene>
    <name evidence="2" type="ORF">DAETH_19220</name>
</gene>
<reference evidence="2" key="1">
    <citation type="submission" date="2022-07" db="EMBL/GenBank/DDBJ databases">
        <title>Complete Genome Sequence of the Radioresistant Bacterium Deinococcus aetherius ST0316, Isolated from the Air Dust collected in Lower Stratosphere above Japan.</title>
        <authorList>
            <person name="Satoh K."/>
            <person name="Hagiwara K."/>
            <person name="Katsumata K."/>
            <person name="Kubo A."/>
            <person name="Yokobori S."/>
            <person name="Yamagishi A."/>
            <person name="Oono Y."/>
            <person name="Narumi I."/>
        </authorList>
    </citation>
    <scope>NUCLEOTIDE SEQUENCE</scope>
    <source>
        <strain evidence="2">ST0316</strain>
    </source>
</reference>
<evidence type="ECO:0000313" key="3">
    <source>
        <dbReference type="Proteomes" id="UP001064971"/>
    </source>
</evidence>
<feature type="transmembrane region" description="Helical" evidence="1">
    <location>
        <begin position="137"/>
        <end position="159"/>
    </location>
</feature>
<protein>
    <submittedName>
        <fullName evidence="2">Membrane protein</fullName>
    </submittedName>
</protein>
<proteinExistence type="predicted"/>
<keyword evidence="3" id="KW-1185">Reference proteome</keyword>
<dbReference type="EMBL" id="AP026560">
    <property type="protein sequence ID" value="BDP41953.1"/>
    <property type="molecule type" value="Genomic_DNA"/>
</dbReference>
<organism evidence="2 3">
    <name type="scientific">Deinococcus aetherius</name>
    <dbReference type="NCBI Taxonomy" id="200252"/>
    <lineage>
        <taxon>Bacteria</taxon>
        <taxon>Thermotogati</taxon>
        <taxon>Deinococcota</taxon>
        <taxon>Deinococci</taxon>
        <taxon>Deinococcales</taxon>
        <taxon>Deinococcaceae</taxon>
        <taxon>Deinococcus</taxon>
    </lineage>
</organism>
<keyword evidence="1" id="KW-1133">Transmembrane helix</keyword>